<dbReference type="EMBL" id="JH603168">
    <property type="protein sequence ID" value="EIC22842.1"/>
    <property type="molecule type" value="Genomic_DNA"/>
</dbReference>
<gene>
    <name evidence="1" type="ORF">Thi970DRAFT_00478</name>
</gene>
<evidence type="ECO:0000313" key="1">
    <source>
        <dbReference type="EMBL" id="EIC22842.1"/>
    </source>
</evidence>
<reference evidence="2" key="1">
    <citation type="submission" date="2011-06" db="EMBL/GenBank/DDBJ databases">
        <authorList>
            <consortium name="US DOE Joint Genome Institute (JGI-PGF)"/>
            <person name="Lucas S."/>
            <person name="Han J."/>
            <person name="Lapidus A."/>
            <person name="Cheng J.-F."/>
            <person name="Goodwin L."/>
            <person name="Pitluck S."/>
            <person name="Peters L."/>
            <person name="Land M.L."/>
            <person name="Hauser L."/>
            <person name="Vogl K."/>
            <person name="Liu Z."/>
            <person name="Overmann J."/>
            <person name="Frigaard N.-U."/>
            <person name="Bryant D.A."/>
            <person name="Woyke T.J."/>
        </authorList>
    </citation>
    <scope>NUCLEOTIDE SEQUENCE [LARGE SCALE GENOMIC DNA]</scope>
    <source>
        <strain evidence="2">970</strain>
    </source>
</reference>
<keyword evidence="2" id="KW-1185">Reference proteome</keyword>
<organism evidence="1 2">
    <name type="scientific">Thiorhodovibrio frisius</name>
    <dbReference type="NCBI Taxonomy" id="631362"/>
    <lineage>
        <taxon>Bacteria</taxon>
        <taxon>Pseudomonadati</taxon>
        <taxon>Pseudomonadota</taxon>
        <taxon>Gammaproteobacteria</taxon>
        <taxon>Chromatiales</taxon>
        <taxon>Chromatiaceae</taxon>
        <taxon>Thiorhodovibrio</taxon>
    </lineage>
</organism>
<protein>
    <submittedName>
        <fullName evidence="1">Uncharacterized protein</fullName>
    </submittedName>
</protein>
<evidence type="ECO:0000313" key="2">
    <source>
        <dbReference type="Proteomes" id="UP000002964"/>
    </source>
</evidence>
<reference evidence="1 2" key="2">
    <citation type="submission" date="2011-11" db="EMBL/GenBank/DDBJ databases">
        <authorList>
            <consortium name="US DOE Joint Genome Institute"/>
            <person name="Lucas S."/>
            <person name="Han J."/>
            <person name="Lapidus A."/>
            <person name="Cheng J.-F."/>
            <person name="Goodwin L."/>
            <person name="Pitluck S."/>
            <person name="Peters L."/>
            <person name="Ovchinnikova G."/>
            <person name="Zhang X."/>
            <person name="Detter J.C."/>
            <person name="Han C."/>
            <person name="Tapia R."/>
            <person name="Land M."/>
            <person name="Hauser L."/>
            <person name="Kyrpides N."/>
            <person name="Ivanova N."/>
            <person name="Pagani I."/>
            <person name="Vogl K."/>
            <person name="Liu Z."/>
            <person name="Overmann J."/>
            <person name="Frigaard N.-U."/>
            <person name="Bryant D."/>
            <person name="Woyke T."/>
        </authorList>
    </citation>
    <scope>NUCLEOTIDE SEQUENCE [LARGE SCALE GENOMIC DNA]</scope>
    <source>
        <strain evidence="1 2">970</strain>
    </source>
</reference>
<dbReference type="AlphaFoldDB" id="H8YWL6"/>
<proteinExistence type="predicted"/>
<dbReference type="Proteomes" id="UP000002964">
    <property type="component" value="Unassembled WGS sequence"/>
</dbReference>
<dbReference type="RefSeq" id="WP_009146927.1">
    <property type="nucleotide sequence ID" value="NZ_CP121471.1"/>
</dbReference>
<dbReference type="HOGENOM" id="CLU_3031034_0_0_6"/>
<name>H8YWL6_9GAMM</name>
<dbReference type="STRING" id="631362.Thi970DRAFT_00478"/>
<sequence length="55" mass="5833">MPRSPQPLPAILSATALAGVLTITTSLSHALEPLVKQGTCPSGYYTQGDYCLRSR</sequence>
<accession>H8YWL6</accession>